<protein>
    <submittedName>
        <fullName evidence="2">F-box protein At4g18380-like</fullName>
    </submittedName>
</protein>
<reference evidence="2" key="1">
    <citation type="submission" date="2025-08" db="UniProtKB">
        <authorList>
            <consortium name="RefSeq"/>
        </authorList>
    </citation>
    <scope>IDENTIFICATION</scope>
    <source>
        <tissue evidence="2">Leaves</tissue>
    </source>
</reference>
<keyword evidence="1" id="KW-1185">Reference proteome</keyword>
<dbReference type="GeneID" id="140036106"/>
<proteinExistence type="predicted"/>
<dbReference type="RefSeq" id="XP_071933483.1">
    <property type="nucleotide sequence ID" value="XM_072077382.1"/>
</dbReference>
<dbReference type="Proteomes" id="UP001652660">
    <property type="component" value="Chromosome 2e"/>
</dbReference>
<evidence type="ECO:0000313" key="2">
    <source>
        <dbReference type="RefSeq" id="XP_071933483.1"/>
    </source>
</evidence>
<evidence type="ECO:0000313" key="1">
    <source>
        <dbReference type="Proteomes" id="UP001652660"/>
    </source>
</evidence>
<dbReference type="InterPro" id="IPR044809">
    <property type="entry name" value="AUF1-like"/>
</dbReference>
<dbReference type="SUPFAM" id="SSF81383">
    <property type="entry name" value="F-box domain"/>
    <property type="match status" value="1"/>
</dbReference>
<dbReference type="PANTHER" id="PTHR31215">
    <property type="entry name" value="OS05G0510400 PROTEIN-RELATED"/>
    <property type="match status" value="1"/>
</dbReference>
<organism evidence="1 2">
    <name type="scientific">Coffea arabica</name>
    <name type="common">Arabian coffee</name>
    <dbReference type="NCBI Taxonomy" id="13443"/>
    <lineage>
        <taxon>Eukaryota</taxon>
        <taxon>Viridiplantae</taxon>
        <taxon>Streptophyta</taxon>
        <taxon>Embryophyta</taxon>
        <taxon>Tracheophyta</taxon>
        <taxon>Spermatophyta</taxon>
        <taxon>Magnoliopsida</taxon>
        <taxon>eudicotyledons</taxon>
        <taxon>Gunneridae</taxon>
        <taxon>Pentapetalae</taxon>
        <taxon>asterids</taxon>
        <taxon>lamiids</taxon>
        <taxon>Gentianales</taxon>
        <taxon>Rubiaceae</taxon>
        <taxon>Ixoroideae</taxon>
        <taxon>Gardenieae complex</taxon>
        <taxon>Bertiereae - Coffeeae clade</taxon>
        <taxon>Coffeeae</taxon>
        <taxon>Coffea</taxon>
    </lineage>
</organism>
<dbReference type="Gene3D" id="1.20.1280.50">
    <property type="match status" value="1"/>
</dbReference>
<sequence>MPSPAAAAEEDGQDPFKRLPDDLLISHIFDKISEAKSLCWCSLVSKHFYSLVYLTRKVFLKIPLQVSDDGGLDQFRDFTRRFSLAGKKGVHIVTIPFEFFVHGHGSRPPSSPTPTASENQFLSHPSTKCLWKFNSIKSLQVEFHCCGSRNEQQPVVKWKIDRKSAKYILILAPPTSPGPADPAAAEIGSLMKVQFGCHLDIACLTFSLMESLLPFLPESLQHVIFTDSEKRGRLDLGESELVLMRRTNIPTNTRTTNPKDQGDEESIGFWFAPSLKLPVLSSGSSYMIMITLLKRKRNADQVGNSACNFQRVKQAFEGEEEVLIEDVIEMLRDVDF</sequence>
<dbReference type="CDD" id="cd09917">
    <property type="entry name" value="F-box_SF"/>
    <property type="match status" value="1"/>
</dbReference>
<name>A0ABM4WNX3_COFAR</name>
<accession>A0ABM4WNX3</accession>
<dbReference type="InterPro" id="IPR036047">
    <property type="entry name" value="F-box-like_dom_sf"/>
</dbReference>
<gene>
    <name evidence="2" type="primary">LOC140036106</name>
</gene>